<dbReference type="RefSeq" id="WP_227261745.1">
    <property type="nucleotide sequence ID" value="NZ_BAAADU010000002.1"/>
</dbReference>
<proteinExistence type="predicted"/>
<keyword evidence="3" id="KW-1185">Reference proteome</keyword>
<evidence type="ECO:0000259" key="1">
    <source>
        <dbReference type="SMART" id="SM00849"/>
    </source>
</evidence>
<dbReference type="SMART" id="SM00849">
    <property type="entry name" value="Lactamase_B"/>
    <property type="match status" value="1"/>
</dbReference>
<accession>A0AAV3SYP4</accession>
<dbReference type="InterPro" id="IPR050855">
    <property type="entry name" value="NDM-1-like"/>
</dbReference>
<dbReference type="CDD" id="cd07721">
    <property type="entry name" value="yflN-like_MBL-fold"/>
    <property type="match status" value="1"/>
</dbReference>
<dbReference type="SUPFAM" id="SSF56281">
    <property type="entry name" value="Metallo-hydrolase/oxidoreductase"/>
    <property type="match status" value="1"/>
</dbReference>
<dbReference type="PANTHER" id="PTHR42951">
    <property type="entry name" value="METALLO-BETA-LACTAMASE DOMAIN-CONTAINING"/>
    <property type="match status" value="1"/>
</dbReference>
<dbReference type="Gene3D" id="3.60.15.10">
    <property type="entry name" value="Ribonuclease Z/Hydroxyacylglutathione hydrolase-like"/>
    <property type="match status" value="1"/>
</dbReference>
<dbReference type="PANTHER" id="PTHR42951:SF4">
    <property type="entry name" value="ACYL-COENZYME A THIOESTERASE MBLAC2"/>
    <property type="match status" value="1"/>
</dbReference>
<dbReference type="Pfam" id="PF00753">
    <property type="entry name" value="Lactamase_B"/>
    <property type="match status" value="1"/>
</dbReference>
<organism evidence="2 3">
    <name type="scientific">Salarchaeum japonicum</name>
    <dbReference type="NCBI Taxonomy" id="555573"/>
    <lineage>
        <taxon>Archaea</taxon>
        <taxon>Methanobacteriati</taxon>
        <taxon>Methanobacteriota</taxon>
        <taxon>Stenosarchaea group</taxon>
        <taxon>Halobacteria</taxon>
        <taxon>Halobacteriales</taxon>
        <taxon>Halobacteriaceae</taxon>
    </lineage>
</organism>
<dbReference type="Proteomes" id="UP001500194">
    <property type="component" value="Unassembled WGS sequence"/>
</dbReference>
<evidence type="ECO:0000313" key="2">
    <source>
        <dbReference type="EMBL" id="GAA0646042.1"/>
    </source>
</evidence>
<comment type="caution">
    <text evidence="2">The sequence shown here is derived from an EMBL/GenBank/DDBJ whole genome shotgun (WGS) entry which is preliminary data.</text>
</comment>
<name>A0AAV3SYP4_9EURY</name>
<dbReference type="EMBL" id="BAAADU010000002">
    <property type="protein sequence ID" value="GAA0646042.1"/>
    <property type="molecule type" value="Genomic_DNA"/>
</dbReference>
<reference evidence="2 3" key="1">
    <citation type="journal article" date="2019" name="Int. J. Syst. Evol. Microbiol.">
        <title>The Global Catalogue of Microorganisms (GCM) 10K type strain sequencing project: providing services to taxonomists for standard genome sequencing and annotation.</title>
        <authorList>
            <consortium name="The Broad Institute Genomics Platform"/>
            <consortium name="The Broad Institute Genome Sequencing Center for Infectious Disease"/>
            <person name="Wu L."/>
            <person name="Ma J."/>
        </authorList>
    </citation>
    <scope>NUCLEOTIDE SEQUENCE [LARGE SCALE GENOMIC DNA]</scope>
    <source>
        <strain evidence="2 3">JCM 16327</strain>
    </source>
</reference>
<evidence type="ECO:0000313" key="3">
    <source>
        <dbReference type="Proteomes" id="UP001500194"/>
    </source>
</evidence>
<sequence length="220" mass="23555">MVRELADGVWHIDLSGTNAYLVADDALTLVDTGMPWHADTIATAVADAGYAVSDIDRVLLTHYDLDHVGGLPRLKGLDATVYAGERDADLVTGREKPSVFDQKGAFQRLTGLLTAPPSARVEPVRDGDTVGSFTAYHTPGHTPGHVAYVSEQLGVAFLGDLVRESGGDLEPSPWYLSHDTDDVRASIRDLADRAPDFDIACIGHGTPLLEGGRDALRRLA</sequence>
<dbReference type="GeneID" id="68572340"/>
<gene>
    <name evidence="2" type="ORF">GCM10009019_05430</name>
</gene>
<dbReference type="InterPro" id="IPR001279">
    <property type="entry name" value="Metallo-B-lactamas"/>
</dbReference>
<dbReference type="InterPro" id="IPR036866">
    <property type="entry name" value="RibonucZ/Hydroxyglut_hydro"/>
</dbReference>
<protein>
    <submittedName>
        <fullName evidence="2">MBL fold metallo-hydrolase</fullName>
    </submittedName>
</protein>
<feature type="domain" description="Metallo-beta-lactamase" evidence="1">
    <location>
        <begin position="16"/>
        <end position="204"/>
    </location>
</feature>
<dbReference type="AlphaFoldDB" id="A0AAV3SYP4"/>